<dbReference type="OMA" id="MWLAVND"/>
<sequence>MEEDDNTVRWPASGGWRRLRRRHCFGPRCRTPGSTITSKEVFTWANSNNQRLLHVGDIDRISKSYICTSCSMWLAVNDRVESAGDGDDGWLLLRNAELISIPRSSLYHTATSFHDSIIDYCSPLGCPLQYQSQDTDHSLHSYSKI</sequence>
<organism evidence="1 2">
    <name type="scientific">Oryza rufipogon</name>
    <name type="common">Brownbeard rice</name>
    <name type="synonym">Asian wild rice</name>
    <dbReference type="NCBI Taxonomy" id="4529"/>
    <lineage>
        <taxon>Eukaryota</taxon>
        <taxon>Viridiplantae</taxon>
        <taxon>Streptophyta</taxon>
        <taxon>Embryophyta</taxon>
        <taxon>Tracheophyta</taxon>
        <taxon>Spermatophyta</taxon>
        <taxon>Magnoliopsida</taxon>
        <taxon>Liliopsida</taxon>
        <taxon>Poales</taxon>
        <taxon>Poaceae</taxon>
        <taxon>BOP clade</taxon>
        <taxon>Oryzoideae</taxon>
        <taxon>Oryzeae</taxon>
        <taxon>Oryzinae</taxon>
        <taxon>Oryza</taxon>
    </lineage>
</organism>
<evidence type="ECO:0000313" key="2">
    <source>
        <dbReference type="Proteomes" id="UP000008022"/>
    </source>
</evidence>
<reference evidence="2" key="1">
    <citation type="submission" date="2013-06" db="EMBL/GenBank/DDBJ databases">
        <authorList>
            <person name="Zhao Q."/>
        </authorList>
    </citation>
    <scope>NUCLEOTIDE SEQUENCE</scope>
    <source>
        <strain evidence="2">cv. W1943</strain>
    </source>
</reference>
<dbReference type="HOGENOM" id="CLU_120192_1_1_1"/>
<protein>
    <submittedName>
        <fullName evidence="1">Uncharacterized protein</fullName>
    </submittedName>
</protein>
<name>A0A0E0Q8D7_ORYRU</name>
<proteinExistence type="predicted"/>
<dbReference type="Proteomes" id="UP000008022">
    <property type="component" value="Unassembled WGS sequence"/>
</dbReference>
<dbReference type="EnsemblPlants" id="ORUFI07G14950.1">
    <property type="protein sequence ID" value="ORUFI07G14950.1"/>
    <property type="gene ID" value="ORUFI07G14950"/>
</dbReference>
<evidence type="ECO:0000313" key="1">
    <source>
        <dbReference type="EnsemblPlants" id="ORUFI07G14950.1"/>
    </source>
</evidence>
<keyword evidence="2" id="KW-1185">Reference proteome</keyword>
<reference evidence="1" key="2">
    <citation type="submission" date="2015-06" db="UniProtKB">
        <authorList>
            <consortium name="EnsemblPlants"/>
        </authorList>
    </citation>
    <scope>IDENTIFICATION</scope>
</reference>
<dbReference type="AlphaFoldDB" id="A0A0E0Q8D7"/>
<dbReference type="Gramene" id="ORUFI07G14950.1">
    <property type="protein sequence ID" value="ORUFI07G14950.1"/>
    <property type="gene ID" value="ORUFI07G14950"/>
</dbReference>
<accession>A0A0E0Q8D7</accession>